<dbReference type="RefSeq" id="WP_073121390.1">
    <property type="nucleotide sequence ID" value="NZ_FRAA01000002.1"/>
</dbReference>
<evidence type="ECO:0000313" key="3">
    <source>
        <dbReference type="Proteomes" id="UP000184474"/>
    </source>
</evidence>
<feature type="transmembrane region" description="Helical" evidence="1">
    <location>
        <begin position="32"/>
        <end position="52"/>
    </location>
</feature>
<keyword evidence="3" id="KW-1185">Reference proteome</keyword>
<protein>
    <recommendedName>
        <fullName evidence="4">Oligosaccharide repeat unit polymerase</fullName>
    </recommendedName>
</protein>
<evidence type="ECO:0008006" key="4">
    <source>
        <dbReference type="Google" id="ProtNLM"/>
    </source>
</evidence>
<evidence type="ECO:0000313" key="2">
    <source>
        <dbReference type="EMBL" id="SHJ99307.1"/>
    </source>
</evidence>
<gene>
    <name evidence="2" type="ORF">SAMN04488028_102413</name>
</gene>
<dbReference type="EMBL" id="FRAA01000002">
    <property type="protein sequence ID" value="SHJ99307.1"/>
    <property type="molecule type" value="Genomic_DNA"/>
</dbReference>
<accession>A0A1M6NUA6</accession>
<dbReference type="STRING" id="156994.SAMN04488028_102413"/>
<feature type="transmembrane region" description="Helical" evidence="1">
    <location>
        <begin position="111"/>
        <end position="131"/>
    </location>
</feature>
<organism evidence="2 3">
    <name type="scientific">Reichenbachiella agariperforans</name>
    <dbReference type="NCBI Taxonomy" id="156994"/>
    <lineage>
        <taxon>Bacteria</taxon>
        <taxon>Pseudomonadati</taxon>
        <taxon>Bacteroidota</taxon>
        <taxon>Cytophagia</taxon>
        <taxon>Cytophagales</taxon>
        <taxon>Reichenbachiellaceae</taxon>
        <taxon>Reichenbachiella</taxon>
    </lineage>
</organism>
<keyword evidence="1" id="KW-0472">Membrane</keyword>
<feature type="transmembrane region" description="Helical" evidence="1">
    <location>
        <begin position="138"/>
        <end position="158"/>
    </location>
</feature>
<feature type="transmembrane region" description="Helical" evidence="1">
    <location>
        <begin position="5"/>
        <end position="26"/>
    </location>
</feature>
<keyword evidence="1" id="KW-0812">Transmembrane</keyword>
<sequence length="394" mass="45941">MANPYYIYCLAFGASLIVCQFGWSSAFPELKANLLVFLFFTFILTGLFGFWFQRKNVIKYEIITISSDKKWLFIFSLFLWSIEFIYNKGIPLVLILSGADYDYTRFGIPTFHVFVVTYTSFLTVHFFSIFLSTGKRKILLYSILLLFIPILLFNRGMFMINTVSCFFVYYQFKGGLRFYKKCVAMVFLFTLLFGFGYLGNVRTTNMYKGVETNYILEIGKADASFKKSIIPDEYFWSYLYIGSPIGNLQHNINQGEPRGSSLNTFITFVTNELNFDFIAKRINELRGVQKTGIFKFLPFLTVGCVYTKSFMYFGWFGIVFMFVFLLYFPVFYFGLIKKGSEYYSTASAIVCSLYCFLIFDNMFSFSGMSLQLVYPILLRFKFRKVLLDENPGML</sequence>
<reference evidence="3" key="1">
    <citation type="submission" date="2016-11" db="EMBL/GenBank/DDBJ databases">
        <authorList>
            <person name="Varghese N."/>
            <person name="Submissions S."/>
        </authorList>
    </citation>
    <scope>NUCLEOTIDE SEQUENCE [LARGE SCALE GENOMIC DNA]</scope>
    <source>
        <strain evidence="3">DSM 26134</strain>
    </source>
</reference>
<evidence type="ECO:0000256" key="1">
    <source>
        <dbReference type="SAM" id="Phobius"/>
    </source>
</evidence>
<dbReference type="Proteomes" id="UP000184474">
    <property type="component" value="Unassembled WGS sequence"/>
</dbReference>
<proteinExistence type="predicted"/>
<keyword evidence="1" id="KW-1133">Transmembrane helix</keyword>
<name>A0A1M6NUA6_REIAG</name>
<dbReference type="AlphaFoldDB" id="A0A1M6NUA6"/>
<feature type="transmembrane region" description="Helical" evidence="1">
    <location>
        <begin position="178"/>
        <end position="198"/>
    </location>
</feature>
<feature type="transmembrane region" description="Helical" evidence="1">
    <location>
        <begin position="312"/>
        <end position="336"/>
    </location>
</feature>
<feature type="transmembrane region" description="Helical" evidence="1">
    <location>
        <begin position="72"/>
        <end position="99"/>
    </location>
</feature>